<evidence type="ECO:0000256" key="2">
    <source>
        <dbReference type="ARBA" id="ARBA00022692"/>
    </source>
</evidence>
<organism evidence="7">
    <name type="scientific">freshwater metagenome</name>
    <dbReference type="NCBI Taxonomy" id="449393"/>
    <lineage>
        <taxon>unclassified sequences</taxon>
        <taxon>metagenomes</taxon>
        <taxon>ecological metagenomes</taxon>
    </lineage>
</organism>
<dbReference type="EMBL" id="CAFBQF010000005">
    <property type="protein sequence ID" value="CAB5044960.1"/>
    <property type="molecule type" value="Genomic_DNA"/>
</dbReference>
<feature type="domain" description="NADH:quinone oxidoreductase/Mrp antiporter transmembrane" evidence="6">
    <location>
        <begin position="151"/>
        <end position="446"/>
    </location>
</feature>
<dbReference type="GO" id="GO:0042773">
    <property type="term" value="P:ATP synthesis coupled electron transport"/>
    <property type="evidence" value="ECO:0007669"/>
    <property type="project" value="InterPro"/>
</dbReference>
<dbReference type="EMBL" id="CAFBMD010000005">
    <property type="protein sequence ID" value="CAB4888819.1"/>
    <property type="molecule type" value="Genomic_DNA"/>
</dbReference>
<feature type="transmembrane region" description="Helical" evidence="5">
    <location>
        <begin position="435"/>
        <end position="460"/>
    </location>
</feature>
<feature type="transmembrane region" description="Helical" evidence="5">
    <location>
        <begin position="187"/>
        <end position="211"/>
    </location>
</feature>
<sequence length="510" mass="54054">MNFVAPVINYSQVLPILIVLGTALLGVIVEAFFARDRRYQIQVPLSIAGLVLAFVWILKIRGTTSITAESAVAIDGPALVLQGAIVILGIAGLLLIAERKLDSSGDAFVAQAAAIPGSEAERTATLAKLTQTEVFPLTLFAIAGMMLFPAANDLVTMFVALEVLSLPLYLMSGLARRRRLLSQEAALKYFLLGAFSSAFFLYGAAFLYGYSGSVGFRQIREAIQTNAGNDVFLLTGIALVSVGLLFKVSAVPFHSWTPDVYQGAPTPVTAFMAACTKIAAFGAFARLFYVGLSGARWDWRPMLTVIAIATMVLGALWALTQTDIKRMLAYSSVAHSGFILTGIVATNKAGLSGTLFYLVTYGFTTIGAFAIVTLVRNASGEATHISGYAGLGKRSPWIAMLLSLFLLGLAGIPLTSGFVAKFAVFSAAYESGSTALVIFGVLTSAIAAFFYIRLIVLMFFQDPEEDGPTVAAVPLMTTAAIALCATVTLVLGILPNALVHVIDAASRFVF</sequence>
<feature type="transmembrane region" description="Helical" evidence="5">
    <location>
        <begin position="134"/>
        <end position="151"/>
    </location>
</feature>
<evidence type="ECO:0000313" key="10">
    <source>
        <dbReference type="EMBL" id="CAB5038080.1"/>
    </source>
</evidence>
<evidence type="ECO:0000313" key="11">
    <source>
        <dbReference type="EMBL" id="CAB5044960.1"/>
    </source>
</evidence>
<feature type="transmembrane region" description="Helical" evidence="5">
    <location>
        <begin position="231"/>
        <end position="256"/>
    </location>
</feature>
<dbReference type="GO" id="GO:0016020">
    <property type="term" value="C:membrane"/>
    <property type="evidence" value="ECO:0007669"/>
    <property type="project" value="UniProtKB-SubCell"/>
</dbReference>
<feature type="transmembrane region" description="Helical" evidence="5">
    <location>
        <begin position="355"/>
        <end position="375"/>
    </location>
</feature>
<dbReference type="EMBL" id="CAEZZQ010000008">
    <property type="protein sequence ID" value="CAB4765630.1"/>
    <property type="molecule type" value="Genomic_DNA"/>
</dbReference>
<dbReference type="InterPro" id="IPR010096">
    <property type="entry name" value="NADH-Q_OxRdtase_suN/2"/>
</dbReference>
<name>A0A6J6NZL9_9ZZZZ</name>
<dbReference type="AlphaFoldDB" id="A0A6J6NZL9"/>
<feature type="transmembrane region" description="Helical" evidence="5">
    <location>
        <begin position="12"/>
        <end position="34"/>
    </location>
</feature>
<evidence type="ECO:0000256" key="4">
    <source>
        <dbReference type="ARBA" id="ARBA00023136"/>
    </source>
</evidence>
<dbReference type="Pfam" id="PF00361">
    <property type="entry name" value="Proton_antipo_M"/>
    <property type="match status" value="1"/>
</dbReference>
<dbReference type="InterPro" id="IPR001750">
    <property type="entry name" value="ND/Mrp_TM"/>
</dbReference>
<evidence type="ECO:0000256" key="5">
    <source>
        <dbReference type="SAM" id="Phobius"/>
    </source>
</evidence>
<protein>
    <submittedName>
        <fullName evidence="7">Unannotated protein</fullName>
    </submittedName>
</protein>
<feature type="transmembrane region" description="Helical" evidence="5">
    <location>
        <begin position="327"/>
        <end position="349"/>
    </location>
</feature>
<feature type="transmembrane region" description="Helical" evidence="5">
    <location>
        <begin position="78"/>
        <end position="97"/>
    </location>
</feature>
<evidence type="ECO:0000259" key="6">
    <source>
        <dbReference type="Pfam" id="PF00361"/>
    </source>
</evidence>
<proteinExistence type="inferred from homology"/>
<comment type="subcellular location">
    <subcellularLocation>
        <location evidence="1">Membrane</location>
        <topology evidence="1">Multi-pass membrane protein</topology>
    </subcellularLocation>
</comment>
<gene>
    <name evidence="7" type="ORF">UFOPK2593_00138</name>
    <name evidence="8" type="ORF">UFOPK2894_00226</name>
    <name evidence="9" type="ORF">UFOPK3492_00163</name>
    <name evidence="10" type="ORF">UFOPK4234_00737</name>
    <name evidence="11" type="ORF">UFOPK4295_00195</name>
</gene>
<dbReference type="NCBIfam" id="TIGR01770">
    <property type="entry name" value="NDH_I_N"/>
    <property type="match status" value="1"/>
</dbReference>
<evidence type="ECO:0000313" key="9">
    <source>
        <dbReference type="EMBL" id="CAB4888819.1"/>
    </source>
</evidence>
<evidence type="ECO:0000256" key="1">
    <source>
        <dbReference type="ARBA" id="ARBA00004141"/>
    </source>
</evidence>
<feature type="transmembrane region" description="Helical" evidence="5">
    <location>
        <begin position="301"/>
        <end position="320"/>
    </location>
</feature>
<dbReference type="HAMAP" id="MF_00445">
    <property type="entry name" value="NDH1_NuoN_1"/>
    <property type="match status" value="1"/>
</dbReference>
<dbReference type="EMBL" id="CAFBQA010000032">
    <property type="protein sequence ID" value="CAB5038080.1"/>
    <property type="molecule type" value="Genomic_DNA"/>
</dbReference>
<dbReference type="GO" id="GO:0008137">
    <property type="term" value="F:NADH dehydrogenase (ubiquinone) activity"/>
    <property type="evidence" value="ECO:0007669"/>
    <property type="project" value="InterPro"/>
</dbReference>
<feature type="transmembrane region" description="Helical" evidence="5">
    <location>
        <begin position="41"/>
        <end position="58"/>
    </location>
</feature>
<dbReference type="EMBL" id="CAEZXW010000004">
    <property type="protein sequence ID" value="CAB4692410.1"/>
    <property type="molecule type" value="Genomic_DNA"/>
</dbReference>
<evidence type="ECO:0000313" key="7">
    <source>
        <dbReference type="EMBL" id="CAB4692410.1"/>
    </source>
</evidence>
<reference evidence="7" key="1">
    <citation type="submission" date="2020-05" db="EMBL/GenBank/DDBJ databases">
        <authorList>
            <person name="Chiriac C."/>
            <person name="Salcher M."/>
            <person name="Ghai R."/>
            <person name="Kavagutti S V."/>
        </authorList>
    </citation>
    <scope>NUCLEOTIDE SEQUENCE</scope>
</reference>
<dbReference type="NCBIfam" id="NF004441">
    <property type="entry name" value="PRK05777.1-4"/>
    <property type="match status" value="1"/>
</dbReference>
<feature type="transmembrane region" description="Helical" evidence="5">
    <location>
        <begin position="472"/>
        <end position="494"/>
    </location>
</feature>
<evidence type="ECO:0000313" key="8">
    <source>
        <dbReference type="EMBL" id="CAB4765630.1"/>
    </source>
</evidence>
<accession>A0A6J6NZL9</accession>
<evidence type="ECO:0000256" key="3">
    <source>
        <dbReference type="ARBA" id="ARBA00022989"/>
    </source>
</evidence>
<feature type="transmembrane region" description="Helical" evidence="5">
    <location>
        <begin position="396"/>
        <end position="415"/>
    </location>
</feature>
<keyword evidence="3 5" id="KW-1133">Transmembrane helix</keyword>
<feature type="transmembrane region" description="Helical" evidence="5">
    <location>
        <begin position="268"/>
        <end position="289"/>
    </location>
</feature>
<keyword evidence="2 5" id="KW-0812">Transmembrane</keyword>
<keyword evidence="4 5" id="KW-0472">Membrane</keyword>
<dbReference type="PANTHER" id="PTHR22773">
    <property type="entry name" value="NADH DEHYDROGENASE"/>
    <property type="match status" value="1"/>
</dbReference>